<dbReference type="EMBL" id="DXDD01000021">
    <property type="protein sequence ID" value="HIY59397.1"/>
    <property type="molecule type" value="Genomic_DNA"/>
</dbReference>
<feature type="coiled-coil region" evidence="1">
    <location>
        <begin position="7"/>
        <end position="67"/>
    </location>
</feature>
<evidence type="ECO:0000313" key="3">
    <source>
        <dbReference type="Proteomes" id="UP000824007"/>
    </source>
</evidence>
<organism evidence="2 3">
    <name type="scientific">Candidatus Eisenbergiella pullistercoris</name>
    <dbReference type="NCBI Taxonomy" id="2838555"/>
    <lineage>
        <taxon>Bacteria</taxon>
        <taxon>Bacillati</taxon>
        <taxon>Bacillota</taxon>
        <taxon>Clostridia</taxon>
        <taxon>Lachnospirales</taxon>
        <taxon>Lachnospiraceae</taxon>
        <taxon>Eisenbergiella</taxon>
    </lineage>
</organism>
<keyword evidence="1" id="KW-0175">Coiled coil</keyword>
<evidence type="ECO:0000313" key="2">
    <source>
        <dbReference type="EMBL" id="HIY59397.1"/>
    </source>
</evidence>
<sequence length="81" mass="9466">MPRGRKKLTLEEKIRETQQSIYNLENRTQELYEQLQELLEEQKRQELEKLSDALNEAGVSVEEVLEQLRTQEDGAQAAHIA</sequence>
<evidence type="ECO:0000256" key="1">
    <source>
        <dbReference type="SAM" id="Coils"/>
    </source>
</evidence>
<accession>A0A9D1YMQ1</accession>
<protein>
    <submittedName>
        <fullName evidence="2">Uncharacterized protein</fullName>
    </submittedName>
</protein>
<proteinExistence type="predicted"/>
<reference evidence="2" key="2">
    <citation type="submission" date="2021-04" db="EMBL/GenBank/DDBJ databases">
        <authorList>
            <person name="Gilroy R."/>
        </authorList>
    </citation>
    <scope>NUCLEOTIDE SEQUENCE</scope>
    <source>
        <strain evidence="2">ChiSxjej3B15-24422</strain>
    </source>
</reference>
<comment type="caution">
    <text evidence="2">The sequence shown here is derived from an EMBL/GenBank/DDBJ whole genome shotgun (WGS) entry which is preliminary data.</text>
</comment>
<dbReference type="Proteomes" id="UP000824007">
    <property type="component" value="Unassembled WGS sequence"/>
</dbReference>
<name>A0A9D1YMQ1_9FIRM</name>
<gene>
    <name evidence="2" type="ORF">H9831_01740</name>
</gene>
<reference evidence="2" key="1">
    <citation type="journal article" date="2021" name="PeerJ">
        <title>Extensive microbial diversity within the chicken gut microbiome revealed by metagenomics and culture.</title>
        <authorList>
            <person name="Gilroy R."/>
            <person name="Ravi A."/>
            <person name="Getino M."/>
            <person name="Pursley I."/>
            <person name="Horton D.L."/>
            <person name="Alikhan N.F."/>
            <person name="Baker D."/>
            <person name="Gharbi K."/>
            <person name="Hall N."/>
            <person name="Watson M."/>
            <person name="Adriaenssens E.M."/>
            <person name="Foster-Nyarko E."/>
            <person name="Jarju S."/>
            <person name="Secka A."/>
            <person name="Antonio M."/>
            <person name="Oren A."/>
            <person name="Chaudhuri R.R."/>
            <person name="La Ragione R."/>
            <person name="Hildebrand F."/>
            <person name="Pallen M.J."/>
        </authorList>
    </citation>
    <scope>NUCLEOTIDE SEQUENCE</scope>
    <source>
        <strain evidence="2">ChiSxjej3B15-24422</strain>
    </source>
</reference>
<dbReference type="AlphaFoldDB" id="A0A9D1YMQ1"/>